<dbReference type="PRINTS" id="PR00765">
    <property type="entry name" value="CRBOXYPTASEA"/>
</dbReference>
<keyword evidence="5" id="KW-0862">Zinc</keyword>
<keyword evidence="6" id="KW-0482">Metalloprotease</keyword>
<accession>A0A1B1N6M3</accession>
<name>A0A1B1N6M3_9BACL</name>
<evidence type="ECO:0000256" key="4">
    <source>
        <dbReference type="ARBA" id="ARBA00022801"/>
    </source>
</evidence>
<dbReference type="InterPro" id="IPR034274">
    <property type="entry name" value="ENP1_M14_CPD"/>
</dbReference>
<comment type="similarity">
    <text evidence="2 7">Belongs to the peptidase M14 family.</text>
</comment>
<dbReference type="PANTHER" id="PTHR11705">
    <property type="entry name" value="PROTEASE FAMILY M14 CARBOXYPEPTIDASE A,B"/>
    <property type="match status" value="1"/>
</dbReference>
<dbReference type="InterPro" id="IPR000834">
    <property type="entry name" value="Peptidase_M14"/>
</dbReference>
<keyword evidence="10" id="KW-1185">Reference proteome</keyword>
<evidence type="ECO:0000256" key="5">
    <source>
        <dbReference type="ARBA" id="ARBA00022833"/>
    </source>
</evidence>
<dbReference type="PROSITE" id="PS52035">
    <property type="entry name" value="PEPTIDASE_M14"/>
    <property type="match status" value="1"/>
</dbReference>
<dbReference type="SUPFAM" id="SSF53187">
    <property type="entry name" value="Zn-dependent exopeptidases"/>
    <property type="match status" value="1"/>
</dbReference>
<dbReference type="AlphaFoldDB" id="A0A1B1N6M3"/>
<dbReference type="KEGG" id="pyg:AWM70_03855"/>
<dbReference type="Pfam" id="PF00246">
    <property type="entry name" value="Peptidase_M14"/>
    <property type="match status" value="1"/>
</dbReference>
<comment type="cofactor">
    <cofactor evidence="1">
        <name>Zn(2+)</name>
        <dbReference type="ChEBI" id="CHEBI:29105"/>
    </cofactor>
</comment>
<dbReference type="EMBL" id="CP014167">
    <property type="protein sequence ID" value="ANS77083.1"/>
    <property type="molecule type" value="Genomic_DNA"/>
</dbReference>
<dbReference type="GO" id="GO:0006508">
    <property type="term" value="P:proteolysis"/>
    <property type="evidence" value="ECO:0007669"/>
    <property type="project" value="UniProtKB-KW"/>
</dbReference>
<dbReference type="STRING" id="1462996.AWM70_03855"/>
<proteinExistence type="inferred from homology"/>
<sequence>MPCHGDNPERIVHIEDRKFRYADFCQQCGKLQSRYSVLKFASIGQSVLGKPIWCVRIGKGSRQVHVNAAVHANEWITAALLLRFLEDYAAALEDEDPKSGQTTTRRQAEAWYSDYTLWAVPMVNPDGVDLSQNGADHCGPYRSRLLEWNGQSPDFTRWKANIRGVDLNDQFPAFWEVERERRGIGGPSPQDYSGPAPLSEPEASALAVLTRGVPFEHVVSLHSQGKEIYWNYRDLEPAEAESMAARLAAAGRYRAVKLEGSDAGYKDWFIQEFRRPGFTVEVGEGVNPLPPEDFEEIYLDVHAILAEALSL</sequence>
<evidence type="ECO:0000256" key="1">
    <source>
        <dbReference type="ARBA" id="ARBA00001947"/>
    </source>
</evidence>
<organism evidence="9 10">
    <name type="scientific">Paenibacillus yonginensis</name>
    <dbReference type="NCBI Taxonomy" id="1462996"/>
    <lineage>
        <taxon>Bacteria</taxon>
        <taxon>Bacillati</taxon>
        <taxon>Bacillota</taxon>
        <taxon>Bacilli</taxon>
        <taxon>Bacillales</taxon>
        <taxon>Paenibacillaceae</taxon>
        <taxon>Paenibacillus</taxon>
    </lineage>
</organism>
<protein>
    <submittedName>
        <fullName evidence="9">Peptidase M14</fullName>
    </submittedName>
</protein>
<dbReference type="Gene3D" id="3.40.630.10">
    <property type="entry name" value="Zn peptidases"/>
    <property type="match status" value="1"/>
</dbReference>
<evidence type="ECO:0000256" key="7">
    <source>
        <dbReference type="PROSITE-ProRule" id="PRU01379"/>
    </source>
</evidence>
<dbReference type="Proteomes" id="UP000092573">
    <property type="component" value="Chromosome"/>
</dbReference>
<dbReference type="SMART" id="SM00631">
    <property type="entry name" value="Zn_pept"/>
    <property type="match status" value="1"/>
</dbReference>
<evidence type="ECO:0000313" key="9">
    <source>
        <dbReference type="EMBL" id="ANS77083.1"/>
    </source>
</evidence>
<dbReference type="GO" id="GO:0008270">
    <property type="term" value="F:zinc ion binding"/>
    <property type="evidence" value="ECO:0007669"/>
    <property type="project" value="InterPro"/>
</dbReference>
<gene>
    <name evidence="9" type="ORF">AWM70_03855</name>
</gene>
<reference evidence="9 10" key="1">
    <citation type="submission" date="2016-01" db="EMBL/GenBank/DDBJ databases">
        <title>Complete Genome Sequence of Paenibacillus yonginensis DCY84, a novel Plant Growth-Promoting Bacteria with Elicitation of Induced Systemic Resistance.</title>
        <authorList>
            <person name="Kim Y.J."/>
            <person name="Yang D.C."/>
            <person name="Sukweenadhi J."/>
        </authorList>
    </citation>
    <scope>NUCLEOTIDE SEQUENCE [LARGE SCALE GENOMIC DNA]</scope>
    <source>
        <strain evidence="9 10">DCY84</strain>
    </source>
</reference>
<feature type="domain" description="Peptidase M14" evidence="8">
    <location>
        <begin position="17"/>
        <end position="309"/>
    </location>
</feature>
<keyword evidence="3" id="KW-0645">Protease</keyword>
<dbReference type="GO" id="GO:0005615">
    <property type="term" value="C:extracellular space"/>
    <property type="evidence" value="ECO:0007669"/>
    <property type="project" value="TreeGrafter"/>
</dbReference>
<dbReference type="PANTHER" id="PTHR11705:SF143">
    <property type="entry name" value="SLL0236 PROTEIN"/>
    <property type="match status" value="1"/>
</dbReference>
<evidence type="ECO:0000256" key="6">
    <source>
        <dbReference type="ARBA" id="ARBA00023049"/>
    </source>
</evidence>
<evidence type="ECO:0000256" key="3">
    <source>
        <dbReference type="ARBA" id="ARBA00022670"/>
    </source>
</evidence>
<evidence type="ECO:0000256" key="2">
    <source>
        <dbReference type="ARBA" id="ARBA00005988"/>
    </source>
</evidence>
<feature type="active site" description="Proton donor/acceptor" evidence="7">
    <location>
        <position position="281"/>
    </location>
</feature>
<evidence type="ECO:0000313" key="10">
    <source>
        <dbReference type="Proteomes" id="UP000092573"/>
    </source>
</evidence>
<dbReference type="GO" id="GO:0004181">
    <property type="term" value="F:metallocarboxypeptidase activity"/>
    <property type="evidence" value="ECO:0007669"/>
    <property type="project" value="InterPro"/>
</dbReference>
<dbReference type="CDD" id="cd06229">
    <property type="entry name" value="M14_Endopeptidase_I"/>
    <property type="match status" value="1"/>
</dbReference>
<evidence type="ECO:0000259" key="8">
    <source>
        <dbReference type="PROSITE" id="PS52035"/>
    </source>
</evidence>
<keyword evidence="4" id="KW-0378">Hydrolase</keyword>